<evidence type="ECO:0000313" key="4">
    <source>
        <dbReference type="Proteomes" id="UP000464620"/>
    </source>
</evidence>
<gene>
    <name evidence="3" type="ORF">DS421_19g656690</name>
</gene>
<name>A0A6B9VC85_ARAHY</name>
<dbReference type="PANTHER" id="PTHR10670">
    <property type="entry name" value="DNA POLYMERASE EPSILON CATALYTIC SUBUNIT A"/>
    <property type="match status" value="1"/>
</dbReference>
<dbReference type="GO" id="GO:0008622">
    <property type="term" value="C:epsilon DNA polymerase complex"/>
    <property type="evidence" value="ECO:0007669"/>
    <property type="project" value="InterPro"/>
</dbReference>
<dbReference type="Pfam" id="PF08490">
    <property type="entry name" value="DUF1744"/>
    <property type="match status" value="1"/>
</dbReference>
<dbReference type="GO" id="GO:0003677">
    <property type="term" value="F:DNA binding"/>
    <property type="evidence" value="ECO:0007669"/>
    <property type="project" value="UniProtKB-KW"/>
</dbReference>
<keyword evidence="1" id="KW-0004">4Fe-4S</keyword>
<dbReference type="GO" id="GO:0006272">
    <property type="term" value="P:leading strand elongation"/>
    <property type="evidence" value="ECO:0007669"/>
    <property type="project" value="TreeGrafter"/>
</dbReference>
<feature type="domain" description="DNA polymerase epsilon catalytic subunit A C-terminal" evidence="2">
    <location>
        <begin position="61"/>
        <end position="124"/>
    </location>
</feature>
<reference evidence="3 4" key="1">
    <citation type="submission" date="2020-01" db="EMBL/GenBank/DDBJ databases">
        <title>Genome sequence of Arachis hypogaea, cultivar Shitouqi.</title>
        <authorList>
            <person name="Zhuang W."/>
            <person name="Chen H."/>
            <person name="Varshney R."/>
            <person name="Wang D."/>
            <person name="Ming R."/>
        </authorList>
    </citation>
    <scope>NUCLEOTIDE SEQUENCE [LARGE SCALE GENOMIC DNA]</scope>
    <source>
        <tissue evidence="3">Young leaf</tissue>
    </source>
</reference>
<keyword evidence="1" id="KW-0863">Zinc-finger</keyword>
<organism evidence="3 4">
    <name type="scientific">Arachis hypogaea</name>
    <name type="common">Peanut</name>
    <dbReference type="NCBI Taxonomy" id="3818"/>
    <lineage>
        <taxon>Eukaryota</taxon>
        <taxon>Viridiplantae</taxon>
        <taxon>Streptophyta</taxon>
        <taxon>Embryophyta</taxon>
        <taxon>Tracheophyta</taxon>
        <taxon>Spermatophyta</taxon>
        <taxon>Magnoliopsida</taxon>
        <taxon>eudicotyledons</taxon>
        <taxon>Gunneridae</taxon>
        <taxon>Pentapetalae</taxon>
        <taxon>rosids</taxon>
        <taxon>fabids</taxon>
        <taxon>Fabales</taxon>
        <taxon>Fabaceae</taxon>
        <taxon>Papilionoideae</taxon>
        <taxon>50 kb inversion clade</taxon>
        <taxon>dalbergioids sensu lato</taxon>
        <taxon>Dalbergieae</taxon>
        <taxon>Pterocarpus clade</taxon>
        <taxon>Arachis</taxon>
    </lineage>
</organism>
<sequence>MYGAAVLDAYEQIKVRMEPVASWNNFNSFAEEESRSAAIGRQQMVTEKGGNSIQTLGRGSILGWQQVAEKIGMQHCAASGQWLNERIALSRYAHVPLGNFELDWLIFTADTFFSRALRDSQQVLIVHVAAQNQQRIPFGVGMASDPMALRRGAKQLAMEDVCYYQWPLPGLDQFGLFGICDGAAKSASKLKPPSGSAVPIAEYIPGQESGVRVKLMSYILYVSMRFFW</sequence>
<evidence type="ECO:0000256" key="1">
    <source>
        <dbReference type="RuleBase" id="RU365029"/>
    </source>
</evidence>
<dbReference type="PANTHER" id="PTHR10670:SF0">
    <property type="entry name" value="DNA POLYMERASE EPSILON CATALYTIC SUBUNIT A"/>
    <property type="match status" value="1"/>
</dbReference>
<dbReference type="GO" id="GO:0008270">
    <property type="term" value="F:zinc ion binding"/>
    <property type="evidence" value="ECO:0007669"/>
    <property type="project" value="UniProtKB-KW"/>
</dbReference>
<accession>A0A6B9VC85</accession>
<dbReference type="GO" id="GO:0003887">
    <property type="term" value="F:DNA-directed DNA polymerase activity"/>
    <property type="evidence" value="ECO:0007669"/>
    <property type="project" value="UniProtKB-KW"/>
</dbReference>
<dbReference type="GO" id="GO:0051539">
    <property type="term" value="F:4 iron, 4 sulfur cluster binding"/>
    <property type="evidence" value="ECO:0007669"/>
    <property type="project" value="UniProtKB-KW"/>
</dbReference>
<evidence type="ECO:0000259" key="2">
    <source>
        <dbReference type="Pfam" id="PF08490"/>
    </source>
</evidence>
<dbReference type="InterPro" id="IPR013697">
    <property type="entry name" value="DNA_pol_e_suA_C"/>
</dbReference>
<evidence type="ECO:0000313" key="3">
    <source>
        <dbReference type="EMBL" id="QHN77882.1"/>
    </source>
</evidence>
<keyword evidence="1" id="KW-0411">Iron-sulfur</keyword>
<dbReference type="GO" id="GO:0006297">
    <property type="term" value="P:nucleotide-excision repair, DNA gap filling"/>
    <property type="evidence" value="ECO:0007669"/>
    <property type="project" value="TreeGrafter"/>
</dbReference>
<proteinExistence type="inferred from homology"/>
<comment type="cofactor">
    <cofactor evidence="1">
        <name>[4Fe-4S] cluster</name>
        <dbReference type="ChEBI" id="CHEBI:49883"/>
    </cofactor>
</comment>
<dbReference type="GO" id="GO:0008310">
    <property type="term" value="F:single-stranded DNA 3'-5' DNA exonuclease activity"/>
    <property type="evidence" value="ECO:0007669"/>
    <property type="project" value="TreeGrafter"/>
</dbReference>
<comment type="function">
    <text evidence="1">DNA polymerase II participates in chromosomal DNA replication.</text>
</comment>
<comment type="subcellular location">
    <subcellularLocation>
        <location evidence="1">Nucleus</location>
    </subcellularLocation>
</comment>
<dbReference type="InterPro" id="IPR029703">
    <property type="entry name" value="POL2"/>
</dbReference>
<keyword evidence="1" id="KW-0479">Metal-binding</keyword>
<keyword evidence="1" id="KW-0238">DNA-binding</keyword>
<dbReference type="GO" id="GO:0006287">
    <property type="term" value="P:base-excision repair, gap-filling"/>
    <property type="evidence" value="ECO:0007669"/>
    <property type="project" value="TreeGrafter"/>
</dbReference>
<dbReference type="AlphaFoldDB" id="A0A6B9VC85"/>
<protein>
    <recommendedName>
        <fullName evidence="1">DNA polymerase epsilon catalytic subunit</fullName>
        <ecNumber evidence="1">2.7.7.7</ecNumber>
    </recommendedName>
</protein>
<keyword evidence="1" id="KW-0548">Nucleotidyltransferase</keyword>
<comment type="catalytic activity">
    <reaction evidence="1">
        <text>DNA(n) + a 2'-deoxyribonucleoside 5'-triphosphate = DNA(n+1) + diphosphate</text>
        <dbReference type="Rhea" id="RHEA:22508"/>
        <dbReference type="Rhea" id="RHEA-COMP:17339"/>
        <dbReference type="Rhea" id="RHEA-COMP:17340"/>
        <dbReference type="ChEBI" id="CHEBI:33019"/>
        <dbReference type="ChEBI" id="CHEBI:61560"/>
        <dbReference type="ChEBI" id="CHEBI:173112"/>
        <dbReference type="EC" id="2.7.7.7"/>
    </reaction>
</comment>
<dbReference type="GO" id="GO:0000278">
    <property type="term" value="P:mitotic cell cycle"/>
    <property type="evidence" value="ECO:0007669"/>
    <property type="project" value="TreeGrafter"/>
</dbReference>
<keyword evidence="1" id="KW-0808">Transferase</keyword>
<keyword evidence="1" id="KW-0408">Iron</keyword>
<keyword evidence="1" id="KW-0539">Nucleus</keyword>
<keyword evidence="1" id="KW-0239">DNA-directed DNA polymerase</keyword>
<keyword evidence="1" id="KW-0235">DNA replication</keyword>
<dbReference type="GO" id="GO:0045004">
    <property type="term" value="P:DNA replication proofreading"/>
    <property type="evidence" value="ECO:0007669"/>
    <property type="project" value="TreeGrafter"/>
</dbReference>
<comment type="similarity">
    <text evidence="1">Belongs to the DNA polymerase type-B family.</text>
</comment>
<dbReference type="Proteomes" id="UP000464620">
    <property type="component" value="Chromosome B09"/>
</dbReference>
<keyword evidence="1" id="KW-0862">Zinc</keyword>
<dbReference type="EC" id="2.7.7.7" evidence="1"/>
<dbReference type="EMBL" id="CP031001">
    <property type="protein sequence ID" value="QHN77882.1"/>
    <property type="molecule type" value="Genomic_DNA"/>
</dbReference>